<keyword evidence="1" id="KW-0732">Signal</keyword>
<organism evidence="2 3">
    <name type="scientific">Ajellomyces capsulatus</name>
    <name type="common">Darling's disease fungus</name>
    <name type="synonym">Histoplasma capsulatum</name>
    <dbReference type="NCBI Taxonomy" id="5037"/>
    <lineage>
        <taxon>Eukaryota</taxon>
        <taxon>Fungi</taxon>
        <taxon>Dikarya</taxon>
        <taxon>Ascomycota</taxon>
        <taxon>Pezizomycotina</taxon>
        <taxon>Eurotiomycetes</taxon>
        <taxon>Eurotiomycetidae</taxon>
        <taxon>Onygenales</taxon>
        <taxon>Ajellomycetaceae</taxon>
        <taxon>Histoplasma</taxon>
    </lineage>
</organism>
<name>A0A8H7Z774_AJECA</name>
<feature type="signal peptide" evidence="1">
    <location>
        <begin position="1"/>
        <end position="17"/>
    </location>
</feature>
<reference evidence="2 3" key="1">
    <citation type="submission" date="2021-01" db="EMBL/GenBank/DDBJ databases">
        <title>Chromosome-level genome assembly of a human fungal pathogen reveals clustering of transcriptionally co-regulated genes.</title>
        <authorList>
            <person name="Voorhies M."/>
            <person name="Cohen S."/>
            <person name="Shea T.P."/>
            <person name="Petrus S."/>
            <person name="Munoz J.F."/>
            <person name="Poplawski S."/>
            <person name="Goldman W.E."/>
            <person name="Michael T."/>
            <person name="Cuomo C.A."/>
            <person name="Sil A."/>
            <person name="Beyhan S."/>
        </authorList>
    </citation>
    <scope>NUCLEOTIDE SEQUENCE [LARGE SCALE GENOMIC DNA]</scope>
    <source>
        <strain evidence="2 3">G184AR</strain>
    </source>
</reference>
<dbReference type="AlphaFoldDB" id="A0A8H7Z774"/>
<evidence type="ECO:0000256" key="1">
    <source>
        <dbReference type="SAM" id="SignalP"/>
    </source>
</evidence>
<sequence length="96" mass="10787">MLLAFLLNSHPPELLLGLLVITLHLLDQVCVLSVTKSHHLSSSIMRCLCHFFLHPSAKNGLIFPEDQEIENLVYDIMALVHDGSTDKKLKAQARKD</sequence>
<protein>
    <submittedName>
        <fullName evidence="2">Uncharacterized protein</fullName>
    </submittedName>
</protein>
<gene>
    <name evidence="2" type="ORF">I7I52_03999</name>
</gene>
<dbReference type="VEuPathDB" id="FungiDB:I7I52_03999"/>
<dbReference type="Proteomes" id="UP000670092">
    <property type="component" value="Unassembled WGS sequence"/>
</dbReference>
<dbReference type="EMBL" id="JAEVHI010000001">
    <property type="protein sequence ID" value="KAG5305364.1"/>
    <property type="molecule type" value="Genomic_DNA"/>
</dbReference>
<feature type="chain" id="PRO_5034002091" evidence="1">
    <location>
        <begin position="18"/>
        <end position="96"/>
    </location>
</feature>
<accession>A0A8H7Z774</accession>
<comment type="caution">
    <text evidence="2">The sequence shown here is derived from an EMBL/GenBank/DDBJ whole genome shotgun (WGS) entry which is preliminary data.</text>
</comment>
<evidence type="ECO:0000313" key="2">
    <source>
        <dbReference type="EMBL" id="KAG5305364.1"/>
    </source>
</evidence>
<evidence type="ECO:0000313" key="3">
    <source>
        <dbReference type="Proteomes" id="UP000670092"/>
    </source>
</evidence>
<proteinExistence type="predicted"/>